<dbReference type="InterPro" id="IPR027417">
    <property type="entry name" value="P-loop_NTPase"/>
</dbReference>
<dbReference type="PROSITE" id="PS00688">
    <property type="entry name" value="SIGMA54_INTERACT_3"/>
    <property type="match status" value="1"/>
</dbReference>
<evidence type="ECO:0000313" key="7">
    <source>
        <dbReference type="EMBL" id="UXX82376.1"/>
    </source>
</evidence>
<dbReference type="PANTHER" id="PTHR32071">
    <property type="entry name" value="TRANSCRIPTIONAL REGULATORY PROTEIN"/>
    <property type="match status" value="1"/>
</dbReference>
<dbReference type="Pfam" id="PF02954">
    <property type="entry name" value="HTH_8"/>
    <property type="match status" value="1"/>
</dbReference>
<protein>
    <submittedName>
        <fullName evidence="7">Sigma 54-interacting transcriptional regulator</fullName>
    </submittedName>
</protein>
<dbReference type="InterPro" id="IPR058031">
    <property type="entry name" value="AAA_lid_NorR"/>
</dbReference>
<keyword evidence="5" id="KW-0804">Transcription</keyword>
<dbReference type="Gene3D" id="3.30.450.40">
    <property type="match status" value="1"/>
</dbReference>
<dbReference type="RefSeq" id="WP_263047322.1">
    <property type="nucleotide sequence ID" value="NZ_CP106738.1"/>
</dbReference>
<dbReference type="Gene3D" id="1.10.10.60">
    <property type="entry name" value="Homeodomain-like"/>
    <property type="match status" value="1"/>
</dbReference>
<dbReference type="Pfam" id="PF25601">
    <property type="entry name" value="AAA_lid_14"/>
    <property type="match status" value="1"/>
</dbReference>
<dbReference type="Proteomes" id="UP001064087">
    <property type="component" value="Chromosome"/>
</dbReference>
<keyword evidence="3" id="KW-0902">Two-component regulatory system</keyword>
<evidence type="ECO:0000256" key="3">
    <source>
        <dbReference type="ARBA" id="ARBA00023012"/>
    </source>
</evidence>
<evidence type="ECO:0000313" key="8">
    <source>
        <dbReference type="Proteomes" id="UP001064087"/>
    </source>
</evidence>
<proteinExistence type="predicted"/>
<organism evidence="7 8">
    <name type="scientific">Roseovarius pelagicus</name>
    <dbReference type="NCBI Taxonomy" id="2980108"/>
    <lineage>
        <taxon>Bacteria</taxon>
        <taxon>Pseudomonadati</taxon>
        <taxon>Pseudomonadota</taxon>
        <taxon>Alphaproteobacteria</taxon>
        <taxon>Rhodobacterales</taxon>
        <taxon>Roseobacteraceae</taxon>
        <taxon>Roseovarius</taxon>
    </lineage>
</organism>
<gene>
    <name evidence="7" type="ORF">N7U68_14905</name>
</gene>
<dbReference type="Gene3D" id="3.40.50.300">
    <property type="entry name" value="P-loop containing nucleotide triphosphate hydrolases"/>
    <property type="match status" value="1"/>
</dbReference>
<dbReference type="PROSITE" id="PS50045">
    <property type="entry name" value="SIGMA54_INTERACT_4"/>
    <property type="match status" value="1"/>
</dbReference>
<dbReference type="SUPFAM" id="SSF52540">
    <property type="entry name" value="P-loop containing nucleoside triphosphate hydrolases"/>
    <property type="match status" value="1"/>
</dbReference>
<evidence type="ECO:0000256" key="5">
    <source>
        <dbReference type="ARBA" id="ARBA00023163"/>
    </source>
</evidence>
<evidence type="ECO:0000256" key="4">
    <source>
        <dbReference type="ARBA" id="ARBA00023015"/>
    </source>
</evidence>
<keyword evidence="8" id="KW-1185">Reference proteome</keyword>
<dbReference type="Gene3D" id="1.10.8.60">
    <property type="match status" value="1"/>
</dbReference>
<name>A0ABY6D8D0_9RHOB</name>
<dbReference type="CDD" id="cd00009">
    <property type="entry name" value="AAA"/>
    <property type="match status" value="1"/>
</dbReference>
<dbReference type="EMBL" id="CP106738">
    <property type="protein sequence ID" value="UXX82376.1"/>
    <property type="molecule type" value="Genomic_DNA"/>
</dbReference>
<reference evidence="7" key="1">
    <citation type="submission" date="2022-10" db="EMBL/GenBank/DDBJ databases">
        <title>Roseovarius pelagicus sp. nov., isolated from Arctic seawater.</title>
        <authorList>
            <person name="Hong Y.W."/>
            <person name="Hwang C.Y."/>
        </authorList>
    </citation>
    <scope>NUCLEOTIDE SEQUENCE</scope>
    <source>
        <strain evidence="7">HL-MP18</strain>
    </source>
</reference>
<accession>A0ABY6D8D0</accession>
<evidence type="ECO:0000256" key="2">
    <source>
        <dbReference type="ARBA" id="ARBA00022840"/>
    </source>
</evidence>
<dbReference type="SUPFAM" id="SSF46689">
    <property type="entry name" value="Homeodomain-like"/>
    <property type="match status" value="1"/>
</dbReference>
<dbReference type="InterPro" id="IPR029016">
    <property type="entry name" value="GAF-like_dom_sf"/>
</dbReference>
<dbReference type="InterPro" id="IPR001387">
    <property type="entry name" value="Cro/C1-type_HTH"/>
</dbReference>
<feature type="domain" description="Sigma-54 factor interaction" evidence="6">
    <location>
        <begin position="359"/>
        <end position="528"/>
    </location>
</feature>
<dbReference type="InterPro" id="IPR025944">
    <property type="entry name" value="Sigma_54_int_dom_CS"/>
</dbReference>
<keyword evidence="4" id="KW-0805">Transcription regulation</keyword>
<dbReference type="PRINTS" id="PR01590">
    <property type="entry name" value="HTHFIS"/>
</dbReference>
<dbReference type="SMART" id="SM00382">
    <property type="entry name" value="AAA"/>
    <property type="match status" value="1"/>
</dbReference>
<dbReference type="CDD" id="cd00093">
    <property type="entry name" value="HTH_XRE"/>
    <property type="match status" value="1"/>
</dbReference>
<dbReference type="InterPro" id="IPR002197">
    <property type="entry name" value="HTH_Fis"/>
</dbReference>
<sequence length="608" mass="65674">MTDALTLRIREEIAASWDRCERQHKLARDAVRPIMRLQSSEIAPRLQQITARTGGRQGFFRQLASSVGDGKRCLVVTDADGVLVRLESAGGQETEDWNGIALGSCWDERIAGTNGVSMALRAGRAFTVGGADHFYQRLRAFACTGTPIFDAMGALVGSVNLVTYDHGTPAEHLITQQYLATAADRIQRRLFEQHFSDSLLVTVSSSAPGRPLSGDGLVAVDESGIILGATSAVNRLFQHDARNTLKGQPFQAVFNMESDALAKVPERVLSMPKPEGAVVSFSARMPGTARSLHPGATIRTPARRGRRLPPSLRDLATGCKIMAARCAEARTLFQAGTSLVIEGETSTGKSALIAALAGDAPLLRVDCTTLRDDAADAGALRSVLTQARVLAMMPEATNDRPTVVFDNIHEMPVAAQSVLRGLLESIESDAASGDAQTPRLVSVSRRPLMHRVAQGRFRDDLYYMLAGAHVSLPPLRERERPEILAEVLATRIAGRRITLSEAAVTLIKAHTFPGNLRELRTALERALITMAGDQITPVDLSPTSIRMAEHVPALSDTLAPALAYDDGARVRDALTSSGWNVTEAARRLGISRATINRKIKRYGFMRPA</sequence>
<keyword evidence="1" id="KW-0547">Nucleotide-binding</keyword>
<evidence type="ECO:0000256" key="1">
    <source>
        <dbReference type="ARBA" id="ARBA00022741"/>
    </source>
</evidence>
<dbReference type="InterPro" id="IPR003593">
    <property type="entry name" value="AAA+_ATPase"/>
</dbReference>
<keyword evidence="2" id="KW-0067">ATP-binding</keyword>
<dbReference type="InterPro" id="IPR009057">
    <property type="entry name" value="Homeodomain-like_sf"/>
</dbReference>
<dbReference type="InterPro" id="IPR002078">
    <property type="entry name" value="Sigma_54_int"/>
</dbReference>
<dbReference type="Pfam" id="PF00158">
    <property type="entry name" value="Sigma54_activat"/>
    <property type="match status" value="1"/>
</dbReference>
<evidence type="ECO:0000259" key="6">
    <source>
        <dbReference type="PROSITE" id="PS50045"/>
    </source>
</evidence>